<dbReference type="PROSITE" id="PS00216">
    <property type="entry name" value="SUGAR_TRANSPORT_1"/>
    <property type="match status" value="1"/>
</dbReference>
<dbReference type="SUPFAM" id="SSF103473">
    <property type="entry name" value="MFS general substrate transporter"/>
    <property type="match status" value="1"/>
</dbReference>
<feature type="transmembrane region" description="Helical" evidence="5">
    <location>
        <begin position="322"/>
        <end position="341"/>
    </location>
</feature>
<proteinExistence type="predicted"/>
<evidence type="ECO:0000256" key="2">
    <source>
        <dbReference type="ARBA" id="ARBA00022692"/>
    </source>
</evidence>
<feature type="transmembrane region" description="Helical" evidence="5">
    <location>
        <begin position="347"/>
        <end position="370"/>
    </location>
</feature>
<dbReference type="Gene3D" id="1.20.1250.20">
    <property type="entry name" value="MFS general substrate transporter like domains"/>
    <property type="match status" value="1"/>
</dbReference>
<evidence type="ECO:0000313" key="8">
    <source>
        <dbReference type="Proteomes" id="UP000694680"/>
    </source>
</evidence>
<evidence type="ECO:0000259" key="6">
    <source>
        <dbReference type="PROSITE" id="PS50850"/>
    </source>
</evidence>
<feature type="transmembrane region" description="Helical" evidence="5">
    <location>
        <begin position="180"/>
        <end position="199"/>
    </location>
</feature>
<keyword evidence="8" id="KW-1185">Reference proteome</keyword>
<dbReference type="InterPro" id="IPR020846">
    <property type="entry name" value="MFS_dom"/>
</dbReference>
<evidence type="ECO:0000256" key="3">
    <source>
        <dbReference type="ARBA" id="ARBA00022989"/>
    </source>
</evidence>
<reference evidence="7" key="2">
    <citation type="submission" date="2025-08" db="UniProtKB">
        <authorList>
            <consortium name="Ensembl"/>
        </authorList>
    </citation>
    <scope>IDENTIFICATION</scope>
</reference>
<feature type="transmembrane region" description="Helical" evidence="5">
    <location>
        <begin position="21"/>
        <end position="39"/>
    </location>
</feature>
<reference evidence="7" key="3">
    <citation type="submission" date="2025-09" db="UniProtKB">
        <authorList>
            <consortium name="Ensembl"/>
        </authorList>
    </citation>
    <scope>IDENTIFICATION</scope>
</reference>
<feature type="transmembrane region" description="Helical" evidence="5">
    <location>
        <begin position="69"/>
        <end position="86"/>
    </location>
</feature>
<feature type="transmembrane region" description="Helical" evidence="5">
    <location>
        <begin position="93"/>
        <end position="110"/>
    </location>
</feature>
<dbReference type="GO" id="GO:0022857">
    <property type="term" value="F:transmembrane transporter activity"/>
    <property type="evidence" value="ECO:0007669"/>
    <property type="project" value="InterPro"/>
</dbReference>
<feature type="transmembrane region" description="Helical" evidence="5">
    <location>
        <begin position="151"/>
        <end position="174"/>
    </location>
</feature>
<feature type="transmembrane region" description="Helical" evidence="5">
    <location>
        <begin position="294"/>
        <end position="315"/>
    </location>
</feature>
<gene>
    <name evidence="7" type="primary">LOC114455386</name>
</gene>
<sequence length="482" mass="54246">MNFTSRTTDDFNSLLVFYDRLLVIHCWSLVKFVKAWIFLVDCQTLNKMLRVCQFNLVCRDEWKQPLNSLVYFIGGLVGCLLSGPLSDRFGRKPVLFGATLMLSVFSSALAFAPSWPIFICLFGMMGVGQIASYIAGFVLGSEILMGSARVIFCGLCFPISYVFGIMMLTGTAYLVRSWRLLSLIMAVPGLACIPLWWLVPESPRWLVSCRRMKEADLFLRSAALKNKVEPPSVIFNQSKFEARNQKTESLGFLDLLRTTNIRCMTLILWLFWFSNTLCYFGVSFNMSNLSGNPYMNYFLLFAIELPGYTASYLAIRFFTRRLPLMCFSLLAAIALLLLLVTLDGYPNITICLVLMGKFGTLGASGLLYVYTGELSPTVIRNTAMSSSGTWGKVGSAISPYLMVLAVYNQALPWIVVSSLSFLSVLLCLFLPETFGQPLPDTIQQIPQTGFRWPWAYRNPPKNNEKSEKDQIISPEIICTTRL</sequence>
<feature type="domain" description="Major facilitator superfamily (MFS) profile" evidence="6">
    <location>
        <begin position="5"/>
        <end position="435"/>
    </location>
</feature>
<evidence type="ECO:0000256" key="5">
    <source>
        <dbReference type="SAM" id="Phobius"/>
    </source>
</evidence>
<evidence type="ECO:0000256" key="1">
    <source>
        <dbReference type="ARBA" id="ARBA00004141"/>
    </source>
</evidence>
<dbReference type="PANTHER" id="PTHR24064">
    <property type="entry name" value="SOLUTE CARRIER FAMILY 22 MEMBER"/>
    <property type="match status" value="1"/>
</dbReference>
<keyword evidence="4 5" id="KW-0472">Membrane</keyword>
<organism evidence="7 8">
    <name type="scientific">Gouania willdenowi</name>
    <name type="common">Blunt-snouted clingfish</name>
    <name type="synonym">Lepadogaster willdenowi</name>
    <dbReference type="NCBI Taxonomy" id="441366"/>
    <lineage>
        <taxon>Eukaryota</taxon>
        <taxon>Metazoa</taxon>
        <taxon>Chordata</taxon>
        <taxon>Craniata</taxon>
        <taxon>Vertebrata</taxon>
        <taxon>Euteleostomi</taxon>
        <taxon>Actinopterygii</taxon>
        <taxon>Neopterygii</taxon>
        <taxon>Teleostei</taxon>
        <taxon>Neoteleostei</taxon>
        <taxon>Acanthomorphata</taxon>
        <taxon>Ovalentaria</taxon>
        <taxon>Blenniimorphae</taxon>
        <taxon>Blenniiformes</taxon>
        <taxon>Gobiesocoidei</taxon>
        <taxon>Gobiesocidae</taxon>
        <taxon>Gobiesocinae</taxon>
        <taxon>Gouania</taxon>
    </lineage>
</organism>
<dbReference type="Proteomes" id="UP000694680">
    <property type="component" value="Chromosome 21"/>
</dbReference>
<reference evidence="7" key="1">
    <citation type="submission" date="2020-06" db="EMBL/GenBank/DDBJ databases">
        <authorList>
            <consortium name="Wellcome Sanger Institute Data Sharing"/>
        </authorList>
    </citation>
    <scope>NUCLEOTIDE SEQUENCE [LARGE SCALE GENOMIC DNA]</scope>
</reference>
<dbReference type="GO" id="GO:0016020">
    <property type="term" value="C:membrane"/>
    <property type="evidence" value="ECO:0007669"/>
    <property type="project" value="UniProtKB-SubCell"/>
</dbReference>
<dbReference type="InterPro" id="IPR036259">
    <property type="entry name" value="MFS_trans_sf"/>
</dbReference>
<feature type="transmembrane region" description="Helical" evidence="5">
    <location>
        <begin position="116"/>
        <end position="139"/>
    </location>
</feature>
<feature type="transmembrane region" description="Helical" evidence="5">
    <location>
        <begin position="413"/>
        <end position="430"/>
    </location>
</feature>
<name>A0A8C5HHL7_GOUWI</name>
<dbReference type="Pfam" id="PF00083">
    <property type="entry name" value="Sugar_tr"/>
    <property type="match status" value="1"/>
</dbReference>
<dbReference type="PROSITE" id="PS50850">
    <property type="entry name" value="MFS"/>
    <property type="match status" value="1"/>
</dbReference>
<comment type="subcellular location">
    <subcellularLocation>
        <location evidence="1">Membrane</location>
        <topology evidence="1">Multi-pass membrane protein</topology>
    </subcellularLocation>
</comment>
<accession>A0A8C5HHL7</accession>
<keyword evidence="3 5" id="KW-1133">Transmembrane helix</keyword>
<protein>
    <submittedName>
        <fullName evidence="7">Solute carrier family 22 member 5-like</fullName>
    </submittedName>
</protein>
<dbReference type="Ensembl" id="ENSGWIT00000049480.1">
    <property type="protein sequence ID" value="ENSGWIP00000045694.1"/>
    <property type="gene ID" value="ENSGWIG00000022615.1"/>
</dbReference>
<keyword evidence="2 5" id="KW-0812">Transmembrane</keyword>
<dbReference type="AlphaFoldDB" id="A0A8C5HHL7"/>
<evidence type="ECO:0000313" key="7">
    <source>
        <dbReference type="Ensembl" id="ENSGWIP00000045694.1"/>
    </source>
</evidence>
<feature type="transmembrane region" description="Helical" evidence="5">
    <location>
        <begin position="263"/>
        <end position="282"/>
    </location>
</feature>
<dbReference type="InterPro" id="IPR005829">
    <property type="entry name" value="Sugar_transporter_CS"/>
</dbReference>
<evidence type="ECO:0000256" key="4">
    <source>
        <dbReference type="ARBA" id="ARBA00023136"/>
    </source>
</evidence>
<dbReference type="InterPro" id="IPR005828">
    <property type="entry name" value="MFS_sugar_transport-like"/>
</dbReference>